<sequence length="274" mass="31265">MSFEPQYQLSRRILTKVFSLVVVLDDMYDVYGTVEELILFTDAIERWDISALDQLPEYMRYIYRIILEVYIEVEEELSQAGIPLNRAQYAKDAMKEIIRSYIFDAKCINKWLVPTMEENMSNSVVSSTIPILATHFFAGMGDIVTVEALEWLSKYPLMVQASSLYCVLTDNIAEDEVGKAADAACFVDCYMKQHGVSKEYTYSEFGKQRVKAWKDMNSECLRPTAVPLPLLSVVLSIPRLAYILYEYQGLDGFSASDTKTKELINSVLVNPIPM</sequence>
<accession>A0AAF0Y107</accession>
<dbReference type="Pfam" id="PF03936">
    <property type="entry name" value="Terpene_synth_C"/>
    <property type="match status" value="1"/>
</dbReference>
<dbReference type="InterPro" id="IPR008949">
    <property type="entry name" value="Isoprenoid_synthase_dom_sf"/>
</dbReference>
<keyword evidence="2" id="KW-0479">Metal-binding</keyword>
<dbReference type="GO" id="GO:0016114">
    <property type="term" value="P:terpenoid biosynthetic process"/>
    <property type="evidence" value="ECO:0007669"/>
    <property type="project" value="InterPro"/>
</dbReference>
<feature type="domain" description="Terpene synthase metal-binding" evidence="4">
    <location>
        <begin position="1"/>
        <end position="215"/>
    </location>
</feature>
<evidence type="ECO:0000313" key="6">
    <source>
        <dbReference type="Proteomes" id="UP000077755"/>
    </source>
</evidence>
<protein>
    <recommendedName>
        <fullName evidence="4">Terpene synthase metal-binding domain-containing protein</fullName>
    </recommendedName>
</protein>
<dbReference type="PANTHER" id="PTHR31225">
    <property type="entry name" value="OS04G0344100 PROTEIN-RELATED"/>
    <property type="match status" value="1"/>
</dbReference>
<comment type="cofactor">
    <cofactor evidence="1">
        <name>Mg(2+)</name>
        <dbReference type="ChEBI" id="CHEBI:18420"/>
    </cofactor>
</comment>
<organism evidence="5 6">
    <name type="scientific">Daucus carota subsp. sativus</name>
    <name type="common">Carrot</name>
    <dbReference type="NCBI Taxonomy" id="79200"/>
    <lineage>
        <taxon>Eukaryota</taxon>
        <taxon>Viridiplantae</taxon>
        <taxon>Streptophyta</taxon>
        <taxon>Embryophyta</taxon>
        <taxon>Tracheophyta</taxon>
        <taxon>Spermatophyta</taxon>
        <taxon>Magnoliopsida</taxon>
        <taxon>eudicotyledons</taxon>
        <taxon>Gunneridae</taxon>
        <taxon>Pentapetalae</taxon>
        <taxon>asterids</taxon>
        <taxon>campanulids</taxon>
        <taxon>Apiales</taxon>
        <taxon>Apiaceae</taxon>
        <taxon>Apioideae</taxon>
        <taxon>Scandiceae</taxon>
        <taxon>Daucinae</taxon>
        <taxon>Daucus</taxon>
        <taxon>Daucus sect. Daucus</taxon>
    </lineage>
</organism>
<evidence type="ECO:0000256" key="2">
    <source>
        <dbReference type="ARBA" id="ARBA00022723"/>
    </source>
</evidence>
<name>A0AAF0Y107_DAUCS</name>
<dbReference type="InterPro" id="IPR005630">
    <property type="entry name" value="Terpene_synthase_metal-bd"/>
</dbReference>
<evidence type="ECO:0000259" key="4">
    <source>
        <dbReference type="Pfam" id="PF03936"/>
    </source>
</evidence>
<dbReference type="Proteomes" id="UP000077755">
    <property type="component" value="Chromosome 9"/>
</dbReference>
<dbReference type="GO" id="GO:0010333">
    <property type="term" value="F:terpene synthase activity"/>
    <property type="evidence" value="ECO:0007669"/>
    <property type="project" value="InterPro"/>
</dbReference>
<dbReference type="AlphaFoldDB" id="A0AAF0Y107"/>
<keyword evidence="6" id="KW-1185">Reference proteome</keyword>
<reference evidence="5" key="2">
    <citation type="submission" date="2022-03" db="EMBL/GenBank/DDBJ databases">
        <title>Draft title - Genomic analysis of global carrot germplasm unveils the trajectory of domestication and the origin of high carotenoid orange carrot.</title>
        <authorList>
            <person name="Iorizzo M."/>
            <person name="Ellison S."/>
            <person name="Senalik D."/>
            <person name="Macko-Podgorni A."/>
            <person name="Grzebelus D."/>
            <person name="Bostan H."/>
            <person name="Rolling W."/>
            <person name="Curaba J."/>
            <person name="Simon P."/>
        </authorList>
    </citation>
    <scope>NUCLEOTIDE SEQUENCE</scope>
    <source>
        <tissue evidence="5">Leaf</tissue>
    </source>
</reference>
<proteinExistence type="predicted"/>
<evidence type="ECO:0000313" key="5">
    <source>
        <dbReference type="EMBL" id="WOH16457.1"/>
    </source>
</evidence>
<evidence type="ECO:0000256" key="3">
    <source>
        <dbReference type="ARBA" id="ARBA00023239"/>
    </source>
</evidence>
<dbReference type="SUPFAM" id="SSF48576">
    <property type="entry name" value="Terpenoid synthases"/>
    <property type="match status" value="1"/>
</dbReference>
<dbReference type="Gene3D" id="1.10.600.10">
    <property type="entry name" value="Farnesyl Diphosphate Synthase"/>
    <property type="match status" value="1"/>
</dbReference>
<evidence type="ECO:0000256" key="1">
    <source>
        <dbReference type="ARBA" id="ARBA00001946"/>
    </source>
</evidence>
<keyword evidence="3" id="KW-0456">Lyase</keyword>
<dbReference type="InterPro" id="IPR050148">
    <property type="entry name" value="Terpene_synthase-like"/>
</dbReference>
<dbReference type="PANTHER" id="PTHR31225:SF221">
    <property type="entry name" value="(-)-GERMACRENE D SYNTHASE"/>
    <property type="match status" value="1"/>
</dbReference>
<dbReference type="EMBL" id="CP093351">
    <property type="protein sequence ID" value="WOH16457.1"/>
    <property type="molecule type" value="Genomic_DNA"/>
</dbReference>
<reference evidence="5" key="1">
    <citation type="journal article" date="2016" name="Nat. Genet.">
        <title>A high-quality carrot genome assembly provides new insights into carotenoid accumulation and asterid genome evolution.</title>
        <authorList>
            <person name="Iorizzo M."/>
            <person name="Ellison S."/>
            <person name="Senalik D."/>
            <person name="Zeng P."/>
            <person name="Satapoomin P."/>
            <person name="Huang J."/>
            <person name="Bowman M."/>
            <person name="Iovene M."/>
            <person name="Sanseverino W."/>
            <person name="Cavagnaro P."/>
            <person name="Yildiz M."/>
            <person name="Macko-Podgorni A."/>
            <person name="Moranska E."/>
            <person name="Grzebelus E."/>
            <person name="Grzebelus D."/>
            <person name="Ashrafi H."/>
            <person name="Zheng Z."/>
            <person name="Cheng S."/>
            <person name="Spooner D."/>
            <person name="Van Deynze A."/>
            <person name="Simon P."/>
        </authorList>
    </citation>
    <scope>NUCLEOTIDE SEQUENCE</scope>
    <source>
        <tissue evidence="5">Leaf</tissue>
    </source>
</reference>
<gene>
    <name evidence="5" type="ORF">DCAR_0936010</name>
</gene>
<dbReference type="GO" id="GO:0000287">
    <property type="term" value="F:magnesium ion binding"/>
    <property type="evidence" value="ECO:0007669"/>
    <property type="project" value="InterPro"/>
</dbReference>